<dbReference type="AlphaFoldDB" id="A0A162I250"/>
<sequence length="149" mass="17312">MVKSMVLVGDGRHILASRLHWDTVFDRLREGLPSLKTFVFTRGSWEDDTAFSERDSNVSRFLARRYLSYHEDVVPSEFIEPVADQNEDAADGYVKYYFEVFESYDHTHASEAEKVKEDEGLQPPSNDPIVHRAELEAFKRLNEALSQRR</sequence>
<comment type="caution">
    <text evidence="1">The sequence shown here is derived from an EMBL/GenBank/DDBJ whole genome shotgun (WGS) entry which is preliminary data.</text>
</comment>
<keyword evidence="2" id="KW-1185">Reference proteome</keyword>
<protein>
    <submittedName>
        <fullName evidence="1">Uncharacterized protein</fullName>
    </submittedName>
</protein>
<evidence type="ECO:0000313" key="1">
    <source>
        <dbReference type="EMBL" id="OAA51345.1"/>
    </source>
</evidence>
<name>A0A162I250_9HYPO</name>
<reference evidence="1 2" key="1">
    <citation type="journal article" date="2016" name="Genome Biol. Evol.">
        <title>Divergent and convergent evolution of fungal pathogenicity.</title>
        <authorList>
            <person name="Shang Y."/>
            <person name="Xiao G."/>
            <person name="Zheng P."/>
            <person name="Cen K."/>
            <person name="Zhan S."/>
            <person name="Wang C."/>
        </authorList>
    </citation>
    <scope>NUCLEOTIDE SEQUENCE [LARGE SCALE GENOMIC DNA]</scope>
    <source>
        <strain evidence="1 2">RCEF 3172</strain>
    </source>
</reference>
<dbReference type="Proteomes" id="UP000076863">
    <property type="component" value="Unassembled WGS sequence"/>
</dbReference>
<dbReference type="EMBL" id="AZHA01000002">
    <property type="protein sequence ID" value="OAA51345.1"/>
    <property type="molecule type" value="Genomic_DNA"/>
</dbReference>
<evidence type="ECO:0000313" key="2">
    <source>
        <dbReference type="Proteomes" id="UP000076863"/>
    </source>
</evidence>
<dbReference type="OrthoDB" id="3140657at2759"/>
<organism evidence="1 2">
    <name type="scientific">Beauveria brongniartii RCEF 3172</name>
    <dbReference type="NCBI Taxonomy" id="1081107"/>
    <lineage>
        <taxon>Eukaryota</taxon>
        <taxon>Fungi</taxon>
        <taxon>Dikarya</taxon>
        <taxon>Ascomycota</taxon>
        <taxon>Pezizomycotina</taxon>
        <taxon>Sordariomycetes</taxon>
        <taxon>Hypocreomycetidae</taxon>
        <taxon>Hypocreales</taxon>
        <taxon>Cordycipitaceae</taxon>
        <taxon>Beauveria</taxon>
        <taxon>Beauveria brongniartii</taxon>
    </lineage>
</organism>
<proteinExistence type="predicted"/>
<gene>
    <name evidence="1" type="ORF">BBO_01292</name>
</gene>
<accession>A0A162I250</accession>